<feature type="compositionally biased region" description="Acidic residues" evidence="1">
    <location>
        <begin position="141"/>
        <end position="157"/>
    </location>
</feature>
<gene>
    <name evidence="2" type="ORF">KIW84_052258</name>
</gene>
<proteinExistence type="predicted"/>
<evidence type="ECO:0000313" key="3">
    <source>
        <dbReference type="Proteomes" id="UP001058974"/>
    </source>
</evidence>
<dbReference type="EMBL" id="JAMSHJ010000005">
    <property type="protein sequence ID" value="KAI5405405.1"/>
    <property type="molecule type" value="Genomic_DNA"/>
</dbReference>
<dbReference type="AlphaFoldDB" id="A0A9D4WPB4"/>
<evidence type="ECO:0000313" key="2">
    <source>
        <dbReference type="EMBL" id="KAI5405405.1"/>
    </source>
</evidence>
<name>A0A9D4WPB4_PEA</name>
<organism evidence="2 3">
    <name type="scientific">Pisum sativum</name>
    <name type="common">Garden pea</name>
    <name type="synonym">Lathyrus oleraceus</name>
    <dbReference type="NCBI Taxonomy" id="3888"/>
    <lineage>
        <taxon>Eukaryota</taxon>
        <taxon>Viridiplantae</taxon>
        <taxon>Streptophyta</taxon>
        <taxon>Embryophyta</taxon>
        <taxon>Tracheophyta</taxon>
        <taxon>Spermatophyta</taxon>
        <taxon>Magnoliopsida</taxon>
        <taxon>eudicotyledons</taxon>
        <taxon>Gunneridae</taxon>
        <taxon>Pentapetalae</taxon>
        <taxon>rosids</taxon>
        <taxon>fabids</taxon>
        <taxon>Fabales</taxon>
        <taxon>Fabaceae</taxon>
        <taxon>Papilionoideae</taxon>
        <taxon>50 kb inversion clade</taxon>
        <taxon>NPAAA clade</taxon>
        <taxon>Hologalegina</taxon>
        <taxon>IRL clade</taxon>
        <taxon>Fabeae</taxon>
        <taxon>Lathyrus</taxon>
    </lineage>
</organism>
<keyword evidence="3" id="KW-1185">Reference proteome</keyword>
<dbReference type="Gramene" id="Psat05G0225800-T1">
    <property type="protein sequence ID" value="KAI5405405.1"/>
    <property type="gene ID" value="KIW84_052258"/>
</dbReference>
<evidence type="ECO:0000256" key="1">
    <source>
        <dbReference type="SAM" id="MobiDB-lite"/>
    </source>
</evidence>
<reference evidence="2 3" key="1">
    <citation type="journal article" date="2022" name="Nat. Genet.">
        <title>Improved pea reference genome and pan-genome highlight genomic features and evolutionary characteristics.</title>
        <authorList>
            <person name="Yang T."/>
            <person name="Liu R."/>
            <person name="Luo Y."/>
            <person name="Hu S."/>
            <person name="Wang D."/>
            <person name="Wang C."/>
            <person name="Pandey M.K."/>
            <person name="Ge S."/>
            <person name="Xu Q."/>
            <person name="Li N."/>
            <person name="Li G."/>
            <person name="Huang Y."/>
            <person name="Saxena R.K."/>
            <person name="Ji Y."/>
            <person name="Li M."/>
            <person name="Yan X."/>
            <person name="He Y."/>
            <person name="Liu Y."/>
            <person name="Wang X."/>
            <person name="Xiang C."/>
            <person name="Varshney R.K."/>
            <person name="Ding H."/>
            <person name="Gao S."/>
            <person name="Zong X."/>
        </authorList>
    </citation>
    <scope>NUCLEOTIDE SEQUENCE [LARGE SCALE GENOMIC DNA]</scope>
    <source>
        <strain evidence="2 3">cv. Zhongwan 6</strain>
    </source>
</reference>
<accession>A0A9D4WPB4</accession>
<comment type="caution">
    <text evidence="2">The sequence shown here is derived from an EMBL/GenBank/DDBJ whole genome shotgun (WGS) entry which is preliminary data.</text>
</comment>
<protein>
    <submittedName>
        <fullName evidence="2">Uncharacterized protein</fullName>
    </submittedName>
</protein>
<sequence length="157" mass="17815">MDSISEYMGNPLVLREDKPCHYRRSLNNVPNVTEISAKNLLEGRSVHLNTFGVPIRYQREDLKKILSFPQVDTKSSTKNNHKTNHKCIHIQMGRPEEEAYQVLTPEAYHTHVAWPAVRTFYQGEETGEVEAGGDEVGKEEAGEEEDNKEEATSEGET</sequence>
<feature type="region of interest" description="Disordered" evidence="1">
    <location>
        <begin position="123"/>
        <end position="157"/>
    </location>
</feature>
<dbReference type="Proteomes" id="UP001058974">
    <property type="component" value="Chromosome 5"/>
</dbReference>